<evidence type="ECO:0000256" key="12">
    <source>
        <dbReference type="ARBA" id="ARBA00023125"/>
    </source>
</evidence>
<evidence type="ECO:0000256" key="8">
    <source>
        <dbReference type="ARBA" id="ARBA00022562"/>
    </source>
</evidence>
<dbReference type="EMBL" id="KP771918">
    <property type="protein sequence ID" value="AKG58194.1"/>
    <property type="molecule type" value="Genomic_DNA"/>
</dbReference>
<dbReference type="SMART" id="SM00814">
    <property type="entry name" value="Alpha_TIF"/>
    <property type="match status" value="1"/>
</dbReference>
<comment type="subcellular location">
    <subcellularLocation>
        <location evidence="2">Host nucleus</location>
    </subcellularLocation>
    <subcellularLocation>
        <location evidence="3">Virion tegument</location>
    </subcellularLocation>
</comment>
<dbReference type="GO" id="GO:0019033">
    <property type="term" value="C:viral tegument"/>
    <property type="evidence" value="ECO:0007669"/>
    <property type="project" value="UniProtKB-SubCell"/>
</dbReference>
<evidence type="ECO:0000256" key="11">
    <source>
        <dbReference type="ARBA" id="ARBA00023015"/>
    </source>
</evidence>
<dbReference type="FunFam" id="1.10.1290.10:FF:000001">
    <property type="entry name" value="Tegument protein VP16"/>
    <property type="match status" value="1"/>
</dbReference>
<dbReference type="InterPro" id="IPR036538">
    <property type="entry name" value="Alpha_TIF_sf"/>
</dbReference>
<evidence type="ECO:0000256" key="4">
    <source>
        <dbReference type="ARBA" id="ARBA00010001"/>
    </source>
</evidence>
<keyword evidence="9" id="KW-0920">Virion tegument</keyword>
<evidence type="ECO:0000313" key="19">
    <source>
        <dbReference type="EMBL" id="AKG58194.1"/>
    </source>
</evidence>
<reference evidence="19" key="1">
    <citation type="journal article" date="2015" name="J. Virol.">
        <title>Recombination of Globally Circulating Varicella-Zoster Virus.</title>
        <authorList>
            <person name="Norberg P."/>
            <person name="Depledge D.P."/>
            <person name="Kundu S."/>
            <person name="Atkinson C."/>
            <person name="Brown J."/>
            <person name="Haque T."/>
            <person name="Hussaini Y."/>
            <person name="MacMahon E."/>
            <person name="Molyneaux P."/>
            <person name="Papaevangelou V."/>
            <person name="Sengupta N."/>
            <person name="Koay E.S."/>
            <person name="Tang J.W."/>
            <person name="Underhill G.S."/>
            <person name="Grahn A."/>
            <person name="Studahl M."/>
            <person name="Breuer J."/>
            <person name="Bergstrom T."/>
        </authorList>
    </citation>
    <scope>NUCLEOTIDE SEQUENCE</scope>
    <source>
        <strain evidence="19">Var/Cli/Ves/ITA/51/2006</strain>
    </source>
</reference>
<keyword evidence="8" id="KW-1048">Host nucleus</keyword>
<evidence type="ECO:0000256" key="5">
    <source>
        <dbReference type="ARBA" id="ARBA00011507"/>
    </source>
</evidence>
<comment type="function">
    <text evidence="1">May play a role in the aggregation of tegument proteins around nucleocapsids during virus morphogenesis.</text>
</comment>
<evidence type="ECO:0000256" key="15">
    <source>
        <dbReference type="ARBA" id="ARBA00033186"/>
    </source>
</evidence>
<evidence type="ECO:0000256" key="10">
    <source>
        <dbReference type="ARBA" id="ARBA00022844"/>
    </source>
</evidence>
<evidence type="ECO:0000256" key="14">
    <source>
        <dbReference type="ARBA" id="ARBA00030037"/>
    </source>
</evidence>
<keyword evidence="13" id="KW-0804">Transcription</keyword>
<protein>
    <recommendedName>
        <fullName evidence="6">Tegument protein VP16 homolog</fullName>
    </recommendedName>
    <alternativeName>
        <fullName evidence="14">Alpha trans-inducing protein</fullName>
    </alternativeName>
    <alternativeName>
        <fullName evidence="15">Alpha-TIF</fullName>
    </alternativeName>
    <alternativeName>
        <fullName evidence="17">ORF10 protein</fullName>
    </alternativeName>
    <alternativeName>
        <fullName evidence="16">Tegument protein 10</fullName>
    </alternativeName>
</protein>
<keyword evidence="12" id="KW-0238">DNA-binding</keyword>
<evidence type="ECO:0000256" key="17">
    <source>
        <dbReference type="ARBA" id="ARBA00081441"/>
    </source>
</evidence>
<evidence type="ECO:0000256" key="18">
    <source>
        <dbReference type="SAM" id="MobiDB-lite"/>
    </source>
</evidence>
<proteinExistence type="inferred from homology"/>
<evidence type="ECO:0000256" key="6">
    <source>
        <dbReference type="ARBA" id="ARBA00015301"/>
    </source>
</evidence>
<keyword evidence="10" id="KW-0946">Virion</keyword>
<dbReference type="SUPFAM" id="SSF56548">
    <property type="entry name" value="Conserved core of transcriptional regulatory protein vp16"/>
    <property type="match status" value="1"/>
</dbReference>
<evidence type="ECO:0000256" key="16">
    <source>
        <dbReference type="ARBA" id="ARBA00079286"/>
    </source>
</evidence>
<comment type="subunit">
    <text evidence="5">Associates with the VP16-induced complex; binding to host HCFC1 activates VP16 for association with the octamer motif-binding host protein POU2F1, to form a multiprotein-DNA complex responsible for activating transcription of the viral immediate early genes.</text>
</comment>
<evidence type="ECO:0000256" key="2">
    <source>
        <dbReference type="ARBA" id="ARBA00004147"/>
    </source>
</evidence>
<dbReference type="Pfam" id="PF02232">
    <property type="entry name" value="Alpha_TIF"/>
    <property type="match status" value="1"/>
</dbReference>
<organismHost>
    <name type="scientific">Homo sapiens</name>
    <name type="common">Human</name>
    <dbReference type="NCBI Taxonomy" id="9606"/>
</organismHost>
<dbReference type="GO" id="GO:0042025">
    <property type="term" value="C:host cell nucleus"/>
    <property type="evidence" value="ECO:0007669"/>
    <property type="project" value="UniProtKB-SubCell"/>
</dbReference>
<dbReference type="GO" id="GO:0006355">
    <property type="term" value="P:regulation of DNA-templated transcription"/>
    <property type="evidence" value="ECO:0007669"/>
    <property type="project" value="InterPro"/>
</dbReference>
<name>A0A0F7CW89_HHV3</name>
<dbReference type="Gene3D" id="1.10.1290.10">
    <property type="entry name" value="Alpha trans-inducing (Alpha-TIF)"/>
    <property type="match status" value="1"/>
</dbReference>
<accession>A0A0F7CW89</accession>
<evidence type="ECO:0000256" key="13">
    <source>
        <dbReference type="ARBA" id="ARBA00023163"/>
    </source>
</evidence>
<evidence type="ECO:0000256" key="3">
    <source>
        <dbReference type="ARBA" id="ARBA00004535"/>
    </source>
</evidence>
<evidence type="ECO:0000256" key="1">
    <source>
        <dbReference type="ARBA" id="ARBA00002794"/>
    </source>
</evidence>
<dbReference type="GO" id="GO:0003677">
    <property type="term" value="F:DNA binding"/>
    <property type="evidence" value="ECO:0007669"/>
    <property type="project" value="UniProtKB-KW"/>
</dbReference>
<gene>
    <name evidence="19" type="primary">ORF10</name>
</gene>
<sequence length="410" mass="46602">MECNLGTEHPSTDTWNRSKTEQAVVDAFDESLFGDVASDIGFETSLYSHAVKTAPSPPWVASPKILYQQLIRDLDFSEGPRLLSCLETWNEDLFSCFPINEDLYSDMMVLSPDPDDVISTVSTKDHVEMFNLTTRGSVRLPSPPKQPTGLPAYVQEVQDSFTVELRAREEAYTKLLVTYCKSIIRYLQGTAKRTTIGLNIQNPDQKAYTQLRQSILLRYYREVASLARLLYLHLYLTVTREFSWRLYASQSAHPDVFAALKFTWTERRQFTCAFHPVLCNHGIVLLEGKPLTASALREINYRRRELGLPLVRCGLVEENKSPLVQQPSFSVHLPRSVGFLTHHIKRKLDAYAVKHPQEPRHVRADHPYAKVVENRNYGSNIEAMILAPPSPSEILPGDPPRPPTCGFLTR</sequence>
<evidence type="ECO:0000256" key="7">
    <source>
        <dbReference type="ARBA" id="ARBA00022553"/>
    </source>
</evidence>
<dbReference type="InterPro" id="IPR003174">
    <property type="entry name" value="Alpha_TIF"/>
</dbReference>
<keyword evidence="7" id="KW-0597">Phosphoprotein</keyword>
<organism evidence="19">
    <name type="scientific">Human herpesvirus 3</name>
    <name type="common">HHV-3</name>
    <name type="synonym">Varicella-zoster virus</name>
    <dbReference type="NCBI Taxonomy" id="10335"/>
    <lineage>
        <taxon>Viruses</taxon>
        <taxon>Duplodnaviria</taxon>
        <taxon>Heunggongvirae</taxon>
        <taxon>Peploviricota</taxon>
        <taxon>Herviviricetes</taxon>
        <taxon>Herpesvirales</taxon>
        <taxon>Orthoherpesviridae</taxon>
        <taxon>Alphaherpesvirinae</taxon>
        <taxon>Varicellovirus</taxon>
        <taxon>Varicellovirus humanalpha3</taxon>
    </lineage>
</organism>
<comment type="similarity">
    <text evidence="4">Belongs to the herpesviridae tegument protein VP16 protein family.</text>
</comment>
<feature type="region of interest" description="Disordered" evidence="18">
    <location>
        <begin position="389"/>
        <end position="410"/>
    </location>
</feature>
<keyword evidence="11" id="KW-0805">Transcription regulation</keyword>
<evidence type="ECO:0000256" key="9">
    <source>
        <dbReference type="ARBA" id="ARBA00022580"/>
    </source>
</evidence>